<keyword evidence="4" id="KW-0560">Oxidoreductase</keyword>
<feature type="domain" description="FAD-dependent oxidoreductase 2 FAD-binding" evidence="6">
    <location>
        <begin position="17"/>
        <end position="104"/>
    </location>
</feature>
<reference evidence="7 8" key="1">
    <citation type="submission" date="2014-03" db="EMBL/GenBank/DDBJ databases">
        <title>Genome sequence of Clostridium litorale W6, DSM 5388.</title>
        <authorList>
            <person name="Poehlein A."/>
            <person name="Jagirdar A."/>
            <person name="Khonsari B."/>
            <person name="Chibani C.M."/>
            <person name="Gutierrez Gutierrez D.A."/>
            <person name="Davydova E."/>
            <person name="Alghaithi H.S."/>
            <person name="Nair K.P."/>
            <person name="Dhamotharan K."/>
            <person name="Chandran L."/>
            <person name="G W."/>
            <person name="Daniel R."/>
        </authorList>
    </citation>
    <scope>NUCLEOTIDE SEQUENCE [LARGE SCALE GENOMIC DNA]</scope>
    <source>
        <strain evidence="7 8">W6</strain>
    </source>
</reference>
<evidence type="ECO:0000313" key="7">
    <source>
        <dbReference type="EMBL" id="KDR96533.1"/>
    </source>
</evidence>
<dbReference type="EMBL" id="JJMM01000002">
    <property type="protein sequence ID" value="KDR96533.1"/>
    <property type="molecule type" value="Genomic_DNA"/>
</dbReference>
<gene>
    <name evidence="7" type="ORF">CLIT_2c01390</name>
</gene>
<dbReference type="AlphaFoldDB" id="A0A069RIB5"/>
<dbReference type="InterPro" id="IPR027477">
    <property type="entry name" value="Succ_DH/fumarate_Rdtase_cat_sf"/>
</dbReference>
<dbReference type="PANTHER" id="PTHR43400">
    <property type="entry name" value="FUMARATE REDUCTASE"/>
    <property type="match status" value="1"/>
</dbReference>
<dbReference type="InterPro" id="IPR050315">
    <property type="entry name" value="FAD-oxidoreductase_2"/>
</dbReference>
<evidence type="ECO:0000256" key="3">
    <source>
        <dbReference type="ARBA" id="ARBA00022827"/>
    </source>
</evidence>
<dbReference type="Gene3D" id="3.50.50.60">
    <property type="entry name" value="FAD/NAD(P)-binding domain"/>
    <property type="match status" value="1"/>
</dbReference>
<dbReference type="Proteomes" id="UP000027946">
    <property type="component" value="Unassembled WGS sequence"/>
</dbReference>
<evidence type="ECO:0000256" key="1">
    <source>
        <dbReference type="ARBA" id="ARBA00001974"/>
    </source>
</evidence>
<dbReference type="GO" id="GO:0008202">
    <property type="term" value="P:steroid metabolic process"/>
    <property type="evidence" value="ECO:0007669"/>
    <property type="project" value="UniProtKB-ARBA"/>
</dbReference>
<dbReference type="InterPro" id="IPR036188">
    <property type="entry name" value="FAD/NAD-bd_sf"/>
</dbReference>
<dbReference type="eggNOG" id="COG1053">
    <property type="taxonomic scope" value="Bacteria"/>
</dbReference>
<dbReference type="PANTHER" id="PTHR43400:SF10">
    <property type="entry name" value="3-OXOSTEROID 1-DEHYDROGENASE"/>
    <property type="match status" value="1"/>
</dbReference>
<dbReference type="STRING" id="1121324.CLIT_2c01390"/>
<dbReference type="Pfam" id="PF00890">
    <property type="entry name" value="FAD_binding_2"/>
    <property type="match status" value="1"/>
</dbReference>
<name>A0A069RIB5_PEPLI</name>
<dbReference type="Gene3D" id="3.90.700.10">
    <property type="entry name" value="Succinate dehydrogenase/fumarate reductase flavoprotein, catalytic domain"/>
    <property type="match status" value="1"/>
</dbReference>
<evidence type="ECO:0000256" key="5">
    <source>
        <dbReference type="SAM" id="MobiDB-lite"/>
    </source>
</evidence>
<feature type="region of interest" description="Disordered" evidence="5">
    <location>
        <begin position="1"/>
        <end position="22"/>
    </location>
</feature>
<evidence type="ECO:0000256" key="2">
    <source>
        <dbReference type="ARBA" id="ARBA00022630"/>
    </source>
</evidence>
<dbReference type="InterPro" id="IPR003953">
    <property type="entry name" value="FAD-dep_OxRdtase_2_FAD-bd"/>
</dbReference>
<feature type="compositionally biased region" description="Polar residues" evidence="5">
    <location>
        <begin position="7"/>
        <end position="17"/>
    </location>
</feature>
<proteinExistence type="predicted"/>
<keyword evidence="8" id="KW-1185">Reference proteome</keyword>
<evidence type="ECO:0000256" key="4">
    <source>
        <dbReference type="ARBA" id="ARBA00023002"/>
    </source>
</evidence>
<dbReference type="SUPFAM" id="SSF51905">
    <property type="entry name" value="FAD/NAD(P)-binding domain"/>
    <property type="match status" value="1"/>
</dbReference>
<keyword evidence="2" id="KW-0285">Flavoprotein</keyword>
<dbReference type="GO" id="GO:0033765">
    <property type="term" value="F:steroid dehydrogenase activity, acting on the CH-CH group of donors"/>
    <property type="evidence" value="ECO:0007669"/>
    <property type="project" value="UniProtKB-ARBA"/>
</dbReference>
<accession>A0A069RIB5</accession>
<comment type="cofactor">
    <cofactor evidence="1">
        <name>FAD</name>
        <dbReference type="ChEBI" id="CHEBI:57692"/>
    </cofactor>
</comment>
<evidence type="ECO:0000313" key="8">
    <source>
        <dbReference type="Proteomes" id="UP000027946"/>
    </source>
</evidence>
<dbReference type="RefSeq" id="WP_038261026.1">
    <property type="nucleotide sequence ID" value="NZ_FSRH01000001.1"/>
</dbReference>
<sequence length="140" mass="15287">MNKENDSTNFGKNQKTGINPDGLKETMESYNLACQSQDKEFNKSRKYLKSINGPRYYALKFAPSAYGSLGGIKINHKTEVVDIQGNVIEGLYAAGSDANSICDPDYVFVLPGNTLGFAVNSGRMAGKNAVEFIKTAFVEE</sequence>
<comment type="caution">
    <text evidence="7">The sequence shown here is derived from an EMBL/GenBank/DDBJ whole genome shotgun (WGS) entry which is preliminary data.</text>
</comment>
<evidence type="ECO:0000259" key="6">
    <source>
        <dbReference type="Pfam" id="PF00890"/>
    </source>
</evidence>
<protein>
    <submittedName>
        <fullName evidence="7">Fumarate reductase/succinate dehydrogenase flavoprotein</fullName>
    </submittedName>
</protein>
<keyword evidence="3" id="KW-0274">FAD</keyword>
<organism evidence="7 8">
    <name type="scientific">Peptoclostridium litorale DSM 5388</name>
    <dbReference type="NCBI Taxonomy" id="1121324"/>
    <lineage>
        <taxon>Bacteria</taxon>
        <taxon>Bacillati</taxon>
        <taxon>Bacillota</taxon>
        <taxon>Clostridia</taxon>
        <taxon>Peptostreptococcales</taxon>
        <taxon>Peptoclostridiaceae</taxon>
        <taxon>Peptoclostridium</taxon>
    </lineage>
</organism>
<dbReference type="SUPFAM" id="SSF56425">
    <property type="entry name" value="Succinate dehydrogenase/fumarate reductase flavoprotein, catalytic domain"/>
    <property type="match status" value="1"/>
</dbReference>